<sequence length="20" mass="2151">AWPLTAVGKIDKRQLAALAQ</sequence>
<proteinExistence type="predicted"/>
<evidence type="ECO:0000313" key="1">
    <source>
        <dbReference type="EMBL" id="EPN47503.1"/>
    </source>
</evidence>
<evidence type="ECO:0000313" key="2">
    <source>
        <dbReference type="Proteomes" id="UP000015729"/>
    </source>
</evidence>
<feature type="non-terminal residue" evidence="1">
    <location>
        <position position="1"/>
    </location>
</feature>
<name>S6TWG6_PSESF</name>
<reference evidence="1 2" key="1">
    <citation type="journal article" date="2013" name="PLoS Pathog.">
        <title>Genomic analysis of the Kiwifruit pathogen Pseudomonas syringae pv. actinidiae provides insight into the origins of an emergent plant disease.</title>
        <authorList>
            <person name="McCann H.C."/>
            <person name="Rikkerink E.H."/>
            <person name="Bertels F."/>
            <person name="Fiers M."/>
            <person name="Lu A."/>
            <person name="Rees-George J."/>
            <person name="Andersen M.T."/>
            <person name="Gleave A.P."/>
            <person name="Haubold B."/>
            <person name="Wohlers M.W."/>
            <person name="Guttman D.S."/>
            <person name="Wang P.W."/>
            <person name="Straub C."/>
            <person name="Vanneste J.L."/>
            <person name="Rainey P.B."/>
            <person name="Templeton M.D."/>
        </authorList>
    </citation>
    <scope>NUCLEOTIDE SEQUENCE [LARGE SCALE GENOMIC DNA]</scope>
    <source>
        <strain evidence="1 2">ICMP 18807</strain>
    </source>
</reference>
<dbReference type="Proteomes" id="UP000015729">
    <property type="component" value="Unassembled WGS sequence"/>
</dbReference>
<gene>
    <name evidence="1" type="ORF">A244_20536</name>
</gene>
<accession>S6TWG6</accession>
<protein>
    <submittedName>
        <fullName evidence="1">Uncharacterized protein</fullName>
    </submittedName>
</protein>
<dbReference type="AlphaFoldDB" id="S6TWG6"/>
<dbReference type="EMBL" id="AOKG01001433">
    <property type="protein sequence ID" value="EPN47503.1"/>
    <property type="molecule type" value="Genomic_DNA"/>
</dbReference>
<comment type="caution">
    <text evidence="1">The sequence shown here is derived from an EMBL/GenBank/DDBJ whole genome shotgun (WGS) entry which is preliminary data.</text>
</comment>
<organism evidence="1 2">
    <name type="scientific">Pseudomonas syringae pv. actinidiae ICMP 18807</name>
    <dbReference type="NCBI Taxonomy" id="1194404"/>
    <lineage>
        <taxon>Bacteria</taxon>
        <taxon>Pseudomonadati</taxon>
        <taxon>Pseudomonadota</taxon>
        <taxon>Gammaproteobacteria</taxon>
        <taxon>Pseudomonadales</taxon>
        <taxon>Pseudomonadaceae</taxon>
        <taxon>Pseudomonas</taxon>
        <taxon>Pseudomonas syringae</taxon>
    </lineage>
</organism>